<organism evidence="1 2">
    <name type="scientific">Streptomyces sirii</name>
    <dbReference type="NCBI Taxonomy" id="3127701"/>
    <lineage>
        <taxon>Bacteria</taxon>
        <taxon>Bacillati</taxon>
        <taxon>Actinomycetota</taxon>
        <taxon>Actinomycetes</taxon>
        <taxon>Kitasatosporales</taxon>
        <taxon>Streptomycetaceae</taxon>
        <taxon>Streptomyces</taxon>
    </lineage>
</organism>
<dbReference type="EMBL" id="CP147982">
    <property type="protein sequence ID" value="WXK80954.1"/>
    <property type="molecule type" value="Genomic_DNA"/>
</dbReference>
<keyword evidence="2" id="KW-1185">Reference proteome</keyword>
<evidence type="ECO:0008006" key="3">
    <source>
        <dbReference type="Google" id="ProtNLM"/>
    </source>
</evidence>
<dbReference type="InterPro" id="IPR011009">
    <property type="entry name" value="Kinase-like_dom_sf"/>
</dbReference>
<accession>A0ABZ2QWN2</accession>
<dbReference type="Proteomes" id="UP001626628">
    <property type="component" value="Chromosome"/>
</dbReference>
<gene>
    <name evidence="1" type="ORF">WAB15_35845</name>
</gene>
<dbReference type="RefSeq" id="WP_407288848.1">
    <property type="nucleotide sequence ID" value="NZ_CP147982.1"/>
</dbReference>
<evidence type="ECO:0000313" key="2">
    <source>
        <dbReference type="Proteomes" id="UP001626628"/>
    </source>
</evidence>
<reference evidence="1 2" key="1">
    <citation type="submission" date="2024-03" db="EMBL/GenBank/DDBJ databases">
        <title>The complete genome of Streptomyces sirii sp.nov.</title>
        <authorList>
            <person name="Zakalyukina Y.V."/>
            <person name="Belik A.R."/>
            <person name="Biryukov M.V."/>
            <person name="Baturina O.A."/>
            <person name="Kabilov M.R."/>
        </authorList>
    </citation>
    <scope>NUCLEOTIDE SEQUENCE [LARGE SCALE GENOMIC DNA]</scope>
    <source>
        <strain evidence="1 2">BP-8</strain>
    </source>
</reference>
<proteinExistence type="predicted"/>
<name>A0ABZ2QWN2_9ACTN</name>
<evidence type="ECO:0000313" key="1">
    <source>
        <dbReference type="EMBL" id="WXK80954.1"/>
    </source>
</evidence>
<dbReference type="SUPFAM" id="SSF56112">
    <property type="entry name" value="Protein kinase-like (PK-like)"/>
    <property type="match status" value="1"/>
</dbReference>
<sequence>MLWRVRAGGWDFLGFEGLKAKWADYAPTSPDLPLVVSALAQVTTCLAPRARLLTAWERWGYYCERKDEAHLVGRYLLHTDLAWTNILVRHGRAHLVDWPWAALGPAWVDPALWAVRLISDGSHTPAA</sequence>
<protein>
    <recommendedName>
        <fullName evidence="3">Aminoglycoside phosphotransferase domain-containing protein</fullName>
    </recommendedName>
</protein>